<dbReference type="InterPro" id="IPR018039">
    <property type="entry name" value="IF_conserved"/>
</dbReference>
<evidence type="ECO:0000259" key="5">
    <source>
        <dbReference type="PROSITE" id="PS51842"/>
    </source>
</evidence>
<dbReference type="PANTHER" id="PTHR45652:SF21">
    <property type="entry name" value="ZINC FINGER CCCH DOMAIN-CONTAINING PROTEIN 13-LIKE ISOFORM X1"/>
    <property type="match status" value="1"/>
</dbReference>
<feature type="coiled-coil region" evidence="4">
    <location>
        <begin position="49"/>
        <end position="144"/>
    </location>
</feature>
<evidence type="ECO:0000256" key="1">
    <source>
        <dbReference type="ARBA" id="ARBA00022754"/>
    </source>
</evidence>
<dbReference type="GO" id="GO:0005200">
    <property type="term" value="F:structural constituent of cytoskeleton"/>
    <property type="evidence" value="ECO:0007669"/>
    <property type="project" value="TreeGrafter"/>
</dbReference>
<organism evidence="6 7">
    <name type="scientific">Branchiostoma lanceolatum</name>
    <name type="common">Common lancelet</name>
    <name type="synonym">Amphioxus lanceolatum</name>
    <dbReference type="NCBI Taxonomy" id="7740"/>
    <lineage>
        <taxon>Eukaryota</taxon>
        <taxon>Metazoa</taxon>
        <taxon>Chordata</taxon>
        <taxon>Cephalochordata</taxon>
        <taxon>Leptocardii</taxon>
        <taxon>Amphioxiformes</taxon>
        <taxon>Branchiostomatidae</taxon>
        <taxon>Branchiostoma</taxon>
    </lineage>
</organism>
<dbReference type="PANTHER" id="PTHR45652">
    <property type="entry name" value="GLIAL FIBRILLARY ACIDIC PROTEIN"/>
    <property type="match status" value="1"/>
</dbReference>
<dbReference type="PROSITE" id="PS00226">
    <property type="entry name" value="IF_ROD_1"/>
    <property type="match status" value="1"/>
</dbReference>
<keyword evidence="2 4" id="KW-0175">Coiled coil</keyword>
<dbReference type="InterPro" id="IPR050405">
    <property type="entry name" value="Intermediate_filament"/>
</dbReference>
<dbReference type="GO" id="GO:0005737">
    <property type="term" value="C:cytoplasm"/>
    <property type="evidence" value="ECO:0007669"/>
    <property type="project" value="TreeGrafter"/>
</dbReference>
<sequence>MAAQVSRKTVVTTSEGALQTLSDARMTRASEKKELGILNDRFATYIDRVRALNESNATLEIQLQAAQVKAAPVDKAKFEEMLKELRTKVDELSKEKAQVEVERNSWQTQAEEWQGKCEDQISVRSELKADIEKHKMELEIITAARAGFESRLAVAQEEIEFVRKTHSEEMTVLQEELALTVTKIESQQTVMTGPDLSDTLKEIREQYETIGQANKQDAEAKYKEKFAEIALLREKDSEALAAARTEVAEFQKKLSTIRAESEAIRSKNGALEDSLKLTETRMLKEVEGYRQSIGKREAQIEKMKLEMTQNLSNYQELMNVKLALDIEIAAYRKLLEGEEIRLF</sequence>
<evidence type="ECO:0000256" key="2">
    <source>
        <dbReference type="ARBA" id="ARBA00023054"/>
    </source>
</evidence>
<dbReference type="Gene3D" id="1.20.5.500">
    <property type="entry name" value="Single helix bin"/>
    <property type="match status" value="1"/>
</dbReference>
<evidence type="ECO:0000256" key="3">
    <source>
        <dbReference type="RuleBase" id="RU000685"/>
    </source>
</evidence>
<accession>A0A8J9ZI92</accession>
<evidence type="ECO:0000313" key="6">
    <source>
        <dbReference type="EMBL" id="CAH1253932.1"/>
    </source>
</evidence>
<dbReference type="SMART" id="SM01391">
    <property type="entry name" value="Filament"/>
    <property type="match status" value="1"/>
</dbReference>
<dbReference type="SUPFAM" id="SSF90257">
    <property type="entry name" value="Myosin rod fragments"/>
    <property type="match status" value="1"/>
</dbReference>
<dbReference type="GO" id="GO:0005882">
    <property type="term" value="C:intermediate filament"/>
    <property type="evidence" value="ECO:0007669"/>
    <property type="project" value="UniProtKB-KW"/>
</dbReference>
<dbReference type="Gene3D" id="1.20.5.1160">
    <property type="entry name" value="Vasodilator-stimulated phosphoprotein"/>
    <property type="match status" value="1"/>
</dbReference>
<dbReference type="Proteomes" id="UP000838412">
    <property type="component" value="Chromosome 2"/>
</dbReference>
<comment type="similarity">
    <text evidence="3">Belongs to the intermediate filament family.</text>
</comment>
<dbReference type="SUPFAM" id="SSF64593">
    <property type="entry name" value="Intermediate filament protein, coiled coil region"/>
    <property type="match status" value="2"/>
</dbReference>
<dbReference type="GO" id="GO:0045109">
    <property type="term" value="P:intermediate filament organization"/>
    <property type="evidence" value="ECO:0007669"/>
    <property type="project" value="TreeGrafter"/>
</dbReference>
<keyword evidence="1 3" id="KW-0403">Intermediate filament</keyword>
<name>A0A8J9ZI92_BRALA</name>
<feature type="coiled-coil region" evidence="4">
    <location>
        <begin position="215"/>
        <end position="260"/>
    </location>
</feature>
<keyword evidence="7" id="KW-1185">Reference proteome</keyword>
<feature type="domain" description="IF rod" evidence="5">
    <location>
        <begin position="31"/>
        <end position="342"/>
    </location>
</feature>
<dbReference type="Gene3D" id="1.20.5.170">
    <property type="match status" value="1"/>
</dbReference>
<reference evidence="6" key="1">
    <citation type="submission" date="2022-01" db="EMBL/GenBank/DDBJ databases">
        <authorList>
            <person name="Braso-Vives M."/>
        </authorList>
    </citation>
    <scope>NUCLEOTIDE SEQUENCE</scope>
</reference>
<dbReference type="AlphaFoldDB" id="A0A8J9ZI92"/>
<proteinExistence type="inferred from homology"/>
<dbReference type="OrthoDB" id="2441647at2759"/>
<dbReference type="EMBL" id="OV696687">
    <property type="protein sequence ID" value="CAH1253932.1"/>
    <property type="molecule type" value="Genomic_DNA"/>
</dbReference>
<dbReference type="Pfam" id="PF00038">
    <property type="entry name" value="Filament"/>
    <property type="match status" value="1"/>
</dbReference>
<gene>
    <name evidence="6" type="primary">GFAP</name>
    <name evidence="6" type="ORF">BLAG_LOCUS13527</name>
</gene>
<dbReference type="InterPro" id="IPR039008">
    <property type="entry name" value="IF_rod_dom"/>
</dbReference>
<evidence type="ECO:0000256" key="4">
    <source>
        <dbReference type="SAM" id="Coils"/>
    </source>
</evidence>
<protein>
    <submittedName>
        <fullName evidence="6">GFAP protein</fullName>
    </submittedName>
</protein>
<evidence type="ECO:0000313" key="7">
    <source>
        <dbReference type="Proteomes" id="UP000838412"/>
    </source>
</evidence>
<dbReference type="PROSITE" id="PS51842">
    <property type="entry name" value="IF_ROD_2"/>
    <property type="match status" value="1"/>
</dbReference>